<keyword evidence="10" id="KW-0472">Membrane</keyword>
<dbReference type="GO" id="GO:0019684">
    <property type="term" value="P:photosynthesis, light reaction"/>
    <property type="evidence" value="ECO:0007669"/>
    <property type="project" value="InterPro"/>
</dbReference>
<evidence type="ECO:0000256" key="6">
    <source>
        <dbReference type="ARBA" id="ARBA00022723"/>
    </source>
</evidence>
<dbReference type="STRING" id="217511.GCA_001463845_01090"/>
<dbReference type="EMBL" id="AATP01000009">
    <property type="protein sequence ID" value="EAU40230.1"/>
    <property type="molecule type" value="Genomic_DNA"/>
</dbReference>
<gene>
    <name evidence="11" type="ORF">FP2506_11757</name>
</gene>
<dbReference type="CDD" id="cd09224">
    <property type="entry name" value="CytoC_RC"/>
    <property type="match status" value="1"/>
</dbReference>
<dbReference type="Gene3D" id="1.10.468.10">
    <property type="entry name" value="Photosynthetic Reaction Center, subunit C, domain 2"/>
    <property type="match status" value="2"/>
</dbReference>
<evidence type="ECO:0000256" key="10">
    <source>
        <dbReference type="SAM" id="Phobius"/>
    </source>
</evidence>
<sequence>MNNERKKRIAPRYRVAPIITGVFALALGLIILTVPPWVIPPIEAIETGPAAIEMVQFKDGNRQPDYLLPEAPPPAEPYEGELKASEAYENVEVLGDLTEGEFTRLMLAITEWVSPEQGCEYCHNVEEGFASDSVYTKIVARNMLQMTRNINTNWPEHVAPAGVTCYTCHRGQNVPAQSWYDQEEPDGSQFLGKPRPWYLEAKTIRQFFPSVPYAAYLQEDPAPGNIQSQDPLVSDTGEAEVALEQTAENLYLFMMQQSNALGVNCTYCHNSRAFYDWSQSTPFRWIGYWGIRMAREINVNYIQPLTDVFPPERLGPLGDPAKVHCGTCHRGETKPLQGYELMHSFTAGLSENGEVPDPGPKEAILLGEAVPVAQTGPETDAQPEPEPAPVSESAIERSVAPEDDGEAAEDQSGDGVQYESQEEPGQEVDAPAIEEATEPLPEESSSESAPPVDVPTGADAPSGADPQQLNPGTSMQEGTSTNDAPSAGDPGTGAPSEGDGDATPGVSGSDAGSATPPENEGSTAVEAGAAAGASTDGSQEASGGEQAGASSSGQASSDNEGETESDRQSEGSNSSRPSIVIVPRSPN</sequence>
<dbReference type="RefSeq" id="WP_007067486.1">
    <property type="nucleotide sequence ID" value="NZ_DS022272.1"/>
</dbReference>
<keyword evidence="6" id="KW-0479">Metal-binding</keyword>
<evidence type="ECO:0000256" key="5">
    <source>
        <dbReference type="ARBA" id="ARBA00022617"/>
    </source>
</evidence>
<keyword evidence="7" id="KW-0249">Electron transport</keyword>
<evidence type="ECO:0000256" key="8">
    <source>
        <dbReference type="ARBA" id="ARBA00023004"/>
    </source>
</evidence>
<keyword evidence="3" id="KW-0813">Transport</keyword>
<dbReference type="Proteomes" id="UP000004310">
    <property type="component" value="Unassembled WGS sequence"/>
</dbReference>
<dbReference type="SUPFAM" id="SSF48695">
    <property type="entry name" value="Multiheme cytochromes"/>
    <property type="match status" value="1"/>
</dbReference>
<feature type="compositionally biased region" description="Polar residues" evidence="9">
    <location>
        <begin position="465"/>
        <end position="484"/>
    </location>
</feature>
<evidence type="ECO:0000256" key="9">
    <source>
        <dbReference type="SAM" id="MobiDB-lite"/>
    </source>
</evidence>
<comment type="function">
    <text evidence="1">The reaction center of purple bacteria contains a tightly bound cytochrome molecule which re-reduces the photo oxidized primary electron donor.</text>
</comment>
<name>Q0FYS8_9HYPH</name>
<evidence type="ECO:0000313" key="11">
    <source>
        <dbReference type="EMBL" id="EAU40230.1"/>
    </source>
</evidence>
<dbReference type="eggNOG" id="ENOG502Z7SF">
    <property type="taxonomic scope" value="Bacteria"/>
</dbReference>
<feature type="compositionally biased region" description="Low complexity" evidence="9">
    <location>
        <begin position="520"/>
        <end position="557"/>
    </location>
</feature>
<feature type="compositionally biased region" description="Acidic residues" evidence="9">
    <location>
        <begin position="401"/>
        <end position="412"/>
    </location>
</feature>
<reference evidence="11 12" key="1">
    <citation type="journal article" date="2010" name="J. Bacteriol.">
        <title>Genome sequence of Fulvimarina pelagi HTCC2506T, a Mn(II)-oxidizing alphaproteobacterium possessing an aerobic anoxygenic photosynthetic gene cluster and Xanthorhodopsin.</title>
        <authorList>
            <person name="Kang I."/>
            <person name="Oh H.M."/>
            <person name="Lim S.I."/>
            <person name="Ferriera S."/>
            <person name="Giovannoni S.J."/>
            <person name="Cho J.C."/>
        </authorList>
    </citation>
    <scope>NUCLEOTIDE SEQUENCE [LARGE SCALE GENOMIC DNA]</scope>
    <source>
        <strain evidence="11 12">HTCC2506</strain>
    </source>
</reference>
<keyword evidence="5" id="KW-0349">Heme</keyword>
<dbReference type="GO" id="GO:0009055">
    <property type="term" value="F:electron transfer activity"/>
    <property type="evidence" value="ECO:0007669"/>
    <property type="project" value="InterPro"/>
</dbReference>
<dbReference type="GO" id="GO:0030077">
    <property type="term" value="C:plasma membrane light-harvesting complex"/>
    <property type="evidence" value="ECO:0007669"/>
    <property type="project" value="InterPro"/>
</dbReference>
<comment type="caution">
    <text evidence="11">The sequence shown here is derived from an EMBL/GenBank/DDBJ whole genome shotgun (WGS) entry which is preliminary data.</text>
</comment>
<dbReference type="AlphaFoldDB" id="Q0FYS8"/>
<dbReference type="Pfam" id="PF02276">
    <property type="entry name" value="CytoC_RC"/>
    <property type="match status" value="1"/>
</dbReference>
<keyword evidence="10" id="KW-0812">Transmembrane</keyword>
<feature type="transmembrane region" description="Helical" evidence="10">
    <location>
        <begin position="15"/>
        <end position="39"/>
    </location>
</feature>
<dbReference type="GO" id="GO:0005506">
    <property type="term" value="F:iron ion binding"/>
    <property type="evidence" value="ECO:0007669"/>
    <property type="project" value="InterPro"/>
</dbReference>
<dbReference type="NCBIfam" id="NF040706">
    <property type="entry name" value="photo_cyt_PufC"/>
    <property type="match status" value="1"/>
</dbReference>
<evidence type="ECO:0000256" key="4">
    <source>
        <dbReference type="ARBA" id="ARBA00022531"/>
    </source>
</evidence>
<dbReference type="HOGENOM" id="CLU_464416_0_0_5"/>
<evidence type="ECO:0000313" key="12">
    <source>
        <dbReference type="Proteomes" id="UP000004310"/>
    </source>
</evidence>
<feature type="compositionally biased region" description="Acidic residues" evidence="9">
    <location>
        <begin position="435"/>
        <end position="445"/>
    </location>
</feature>
<proteinExistence type="predicted"/>
<dbReference type="InterPro" id="IPR023119">
    <property type="entry name" value="Multihaem_cyt_PRC_cyt_su-like"/>
</dbReference>
<evidence type="ECO:0000256" key="3">
    <source>
        <dbReference type="ARBA" id="ARBA00022448"/>
    </source>
</evidence>
<evidence type="ECO:0000256" key="7">
    <source>
        <dbReference type="ARBA" id="ARBA00022982"/>
    </source>
</evidence>
<dbReference type="InterPro" id="IPR036280">
    <property type="entry name" value="Multihaem_cyt_sf"/>
</dbReference>
<feature type="region of interest" description="Disordered" evidence="9">
    <location>
        <begin position="375"/>
        <end position="587"/>
    </location>
</feature>
<organism evidence="11 12">
    <name type="scientific">Fulvimarina pelagi HTCC2506</name>
    <dbReference type="NCBI Taxonomy" id="314231"/>
    <lineage>
        <taxon>Bacteria</taxon>
        <taxon>Pseudomonadati</taxon>
        <taxon>Pseudomonadota</taxon>
        <taxon>Alphaproteobacteria</taxon>
        <taxon>Hyphomicrobiales</taxon>
        <taxon>Aurantimonadaceae</taxon>
        <taxon>Fulvimarina</taxon>
    </lineage>
</organism>
<dbReference type="GO" id="GO:0020037">
    <property type="term" value="F:heme binding"/>
    <property type="evidence" value="ECO:0007669"/>
    <property type="project" value="InterPro"/>
</dbReference>
<protein>
    <recommendedName>
        <fullName evidence="2">Photosynthetic reaction center cytochrome c subunit</fullName>
    </recommendedName>
</protein>
<keyword evidence="4" id="KW-0602">Photosynthesis</keyword>
<keyword evidence="12" id="KW-1185">Reference proteome</keyword>
<dbReference type="InterPro" id="IPR003158">
    <property type="entry name" value="Photosyn_RC_cyt_c-su"/>
</dbReference>
<keyword evidence="8" id="KW-0408">Iron</keyword>
<evidence type="ECO:0000256" key="1">
    <source>
        <dbReference type="ARBA" id="ARBA00003196"/>
    </source>
</evidence>
<evidence type="ECO:0000256" key="2">
    <source>
        <dbReference type="ARBA" id="ARBA00015978"/>
    </source>
</evidence>
<accession>Q0FYS8</accession>
<keyword evidence="10" id="KW-1133">Transmembrane helix</keyword>